<dbReference type="AlphaFoldDB" id="A0AAF0EXI7"/>
<feature type="region of interest" description="Disordered" evidence="1">
    <location>
        <begin position="51"/>
        <end position="178"/>
    </location>
</feature>
<organism evidence="2 3">
    <name type="scientific">Malassezia japonica</name>
    <dbReference type="NCBI Taxonomy" id="223818"/>
    <lineage>
        <taxon>Eukaryota</taxon>
        <taxon>Fungi</taxon>
        <taxon>Dikarya</taxon>
        <taxon>Basidiomycota</taxon>
        <taxon>Ustilaginomycotina</taxon>
        <taxon>Malasseziomycetes</taxon>
        <taxon>Malasseziales</taxon>
        <taxon>Malasseziaceae</taxon>
        <taxon>Malassezia</taxon>
    </lineage>
</organism>
<feature type="compositionally biased region" description="Basic and acidic residues" evidence="1">
    <location>
        <begin position="107"/>
        <end position="123"/>
    </location>
</feature>
<reference evidence="2" key="1">
    <citation type="submission" date="2023-03" db="EMBL/GenBank/DDBJ databases">
        <title>Mating type loci evolution in Malassezia.</title>
        <authorList>
            <person name="Coelho M.A."/>
        </authorList>
    </citation>
    <scope>NUCLEOTIDE SEQUENCE</scope>
    <source>
        <strain evidence="2">CBS 9431</strain>
    </source>
</reference>
<dbReference type="RefSeq" id="XP_060121667.1">
    <property type="nucleotide sequence ID" value="XM_060265684.1"/>
</dbReference>
<evidence type="ECO:0000313" key="3">
    <source>
        <dbReference type="Proteomes" id="UP001217754"/>
    </source>
</evidence>
<accession>A0AAF0EXI7</accession>
<feature type="compositionally biased region" description="Acidic residues" evidence="1">
    <location>
        <begin position="96"/>
        <end position="106"/>
    </location>
</feature>
<evidence type="ECO:0008006" key="4">
    <source>
        <dbReference type="Google" id="ProtNLM"/>
    </source>
</evidence>
<feature type="region of interest" description="Disordered" evidence="1">
    <location>
        <begin position="234"/>
        <end position="253"/>
    </location>
</feature>
<dbReference type="Proteomes" id="UP001217754">
    <property type="component" value="Chromosome 2"/>
</dbReference>
<name>A0AAF0EXI7_9BASI</name>
<evidence type="ECO:0000313" key="2">
    <source>
        <dbReference type="EMBL" id="WFD38770.1"/>
    </source>
</evidence>
<feature type="compositionally biased region" description="Basic and acidic residues" evidence="1">
    <location>
        <begin position="51"/>
        <end position="61"/>
    </location>
</feature>
<evidence type="ECO:0000256" key="1">
    <source>
        <dbReference type="SAM" id="MobiDB-lite"/>
    </source>
</evidence>
<dbReference type="EMBL" id="CP119959">
    <property type="protein sequence ID" value="WFD38770.1"/>
    <property type="molecule type" value="Genomic_DNA"/>
</dbReference>
<dbReference type="GeneID" id="85225383"/>
<sequence length="253" mass="28131">MDDVRGEREVAAWLEDVHPSETRRDARSIFATYFAELPGPLARVVGECLTPEERSSHPLVRERRRRFAASAPEELSVRAQRAHDPARWRRTVGTGQDEEFEDLDLETELRHDAQVERRDEGHGRSAPPDGGSEVRAAQHTDGVEAPRPPSEAPERASGAHGPGAAAPPSDAPLATDGTLRNLHQKYLDAIDDDADEPADAALLAEFAQATLGRFVRGQLPVSYACDYDERWDVRGAQDHSNERLREDAWFDDE</sequence>
<protein>
    <recommendedName>
        <fullName evidence="4">CCD97-like C-terminal domain-containing protein</fullName>
    </recommendedName>
</protein>
<feature type="compositionally biased region" description="Low complexity" evidence="1">
    <location>
        <begin position="155"/>
        <end position="174"/>
    </location>
</feature>
<keyword evidence="3" id="KW-1185">Reference proteome</keyword>
<gene>
    <name evidence="2" type="ORF">MJAP1_001734</name>
</gene>
<proteinExistence type="predicted"/>